<feature type="transmembrane region" description="Helical" evidence="7">
    <location>
        <begin position="28"/>
        <end position="51"/>
    </location>
</feature>
<evidence type="ECO:0000256" key="1">
    <source>
        <dbReference type="ARBA" id="ARBA00004651"/>
    </source>
</evidence>
<evidence type="ECO:0000256" key="5">
    <source>
        <dbReference type="ARBA" id="ARBA00022989"/>
    </source>
</evidence>
<feature type="transmembrane region" description="Helical" evidence="7">
    <location>
        <begin position="58"/>
        <end position="81"/>
    </location>
</feature>
<keyword evidence="6 7" id="KW-0472">Membrane</keyword>
<keyword evidence="3 7" id="KW-0812">Transmembrane</keyword>
<evidence type="ECO:0000256" key="2">
    <source>
        <dbReference type="ARBA" id="ARBA00022475"/>
    </source>
</evidence>
<dbReference type="AlphaFoldDB" id="A0A1S6IR46"/>
<dbReference type="Proteomes" id="UP000188993">
    <property type="component" value="Chromosome"/>
</dbReference>
<dbReference type="RefSeq" id="WP_062469484.1">
    <property type="nucleotide sequence ID" value="NZ_BBYN01000013.1"/>
</dbReference>
<evidence type="ECO:0000313" key="9">
    <source>
        <dbReference type="EMBL" id="AQS54004.1"/>
    </source>
</evidence>
<protein>
    <submittedName>
        <fullName evidence="9">Undecaprenyl-diphosphatase BcrC</fullName>
        <ecNumber evidence="9">3.6.1.27</ecNumber>
    </submittedName>
</protein>
<comment type="subcellular location">
    <subcellularLocation>
        <location evidence="1">Cell membrane</location>
        <topology evidence="1">Multi-pass membrane protein</topology>
    </subcellularLocation>
</comment>
<accession>A0A1S6IR46</accession>
<dbReference type="GO" id="GO:0050380">
    <property type="term" value="F:undecaprenyl-diphosphatase activity"/>
    <property type="evidence" value="ECO:0007669"/>
    <property type="project" value="UniProtKB-EC"/>
</dbReference>
<evidence type="ECO:0000259" key="8">
    <source>
        <dbReference type="SMART" id="SM00014"/>
    </source>
</evidence>
<proteinExistence type="predicted"/>
<dbReference type="KEGG" id="jda:BW727_101638"/>
<keyword evidence="5 7" id="KW-1133">Transmembrane helix</keyword>
<organism evidence="9 10">
    <name type="scientific">Jeotgalibaca dankookensis</name>
    <dbReference type="NCBI Taxonomy" id="708126"/>
    <lineage>
        <taxon>Bacteria</taxon>
        <taxon>Bacillati</taxon>
        <taxon>Bacillota</taxon>
        <taxon>Bacilli</taxon>
        <taxon>Lactobacillales</taxon>
        <taxon>Carnobacteriaceae</taxon>
        <taxon>Jeotgalibaca</taxon>
    </lineage>
</organism>
<dbReference type="GO" id="GO:0005886">
    <property type="term" value="C:plasma membrane"/>
    <property type="evidence" value="ECO:0007669"/>
    <property type="project" value="UniProtKB-SubCell"/>
</dbReference>
<dbReference type="PANTHER" id="PTHR14969">
    <property type="entry name" value="SPHINGOSINE-1-PHOSPHATE PHOSPHOHYDROLASE"/>
    <property type="match status" value="1"/>
</dbReference>
<sequence>MLEAILQFDQNVLFFIQEHGMSRWLSDLMILFTKLGDAGFIWIIIGLLFLIRPQTRKVGFLIFGAMILTAILGEVILKNIFQRPRPYAHFPSIHLLVDQSTPYSFPSGHTSSSFAVAYVVSRFLPRLRVFIWPLAILVTFSRLYLFMHYPTDILGGILLGLSCGFFVSWAYQYSQNKKLS</sequence>
<dbReference type="SUPFAM" id="SSF48317">
    <property type="entry name" value="Acid phosphatase/Vanadium-dependent haloperoxidase"/>
    <property type="match status" value="1"/>
</dbReference>
<reference evidence="9 10" key="1">
    <citation type="journal article" date="2014" name="Int. J. Syst. Evol. Microbiol.">
        <title>Jeotgalibaca dankookensis gen. nov., sp. nov., a member of the family Carnobacteriaceae, isolated from seujeot (Korean traditional food).</title>
        <authorList>
            <person name="Lee D.G."/>
            <person name="Trujillo M.E."/>
            <person name="Kang H."/>
            <person name="Ahn T.Y."/>
        </authorList>
    </citation>
    <scope>NUCLEOTIDE SEQUENCE [LARGE SCALE GENOMIC DNA]</scope>
    <source>
        <strain evidence="9 10">EX-07</strain>
    </source>
</reference>
<dbReference type="OrthoDB" id="9789113at2"/>
<evidence type="ECO:0000256" key="6">
    <source>
        <dbReference type="ARBA" id="ARBA00023136"/>
    </source>
</evidence>
<dbReference type="EMBL" id="CP019728">
    <property type="protein sequence ID" value="AQS54004.1"/>
    <property type="molecule type" value="Genomic_DNA"/>
</dbReference>
<keyword evidence="4 9" id="KW-0378">Hydrolase</keyword>
<name>A0A1S6IR46_9LACT</name>
<evidence type="ECO:0000256" key="4">
    <source>
        <dbReference type="ARBA" id="ARBA00022801"/>
    </source>
</evidence>
<feature type="domain" description="Phosphatidic acid phosphatase type 2/haloperoxidase" evidence="8">
    <location>
        <begin position="58"/>
        <end position="168"/>
    </location>
</feature>
<dbReference type="Pfam" id="PF01569">
    <property type="entry name" value="PAP2"/>
    <property type="match status" value="1"/>
</dbReference>
<dbReference type="InterPro" id="IPR036938">
    <property type="entry name" value="PAP2/HPO_sf"/>
</dbReference>
<dbReference type="EC" id="3.6.1.27" evidence="9"/>
<evidence type="ECO:0000256" key="3">
    <source>
        <dbReference type="ARBA" id="ARBA00022692"/>
    </source>
</evidence>
<keyword evidence="10" id="KW-1185">Reference proteome</keyword>
<evidence type="ECO:0000256" key="7">
    <source>
        <dbReference type="SAM" id="Phobius"/>
    </source>
</evidence>
<dbReference type="PANTHER" id="PTHR14969:SF62">
    <property type="entry name" value="DECAPRENYLPHOSPHORYL-5-PHOSPHORIBOSE PHOSPHATASE RV3807C-RELATED"/>
    <property type="match status" value="1"/>
</dbReference>
<dbReference type="STRING" id="708126.BW727_101638"/>
<evidence type="ECO:0000313" key="10">
    <source>
        <dbReference type="Proteomes" id="UP000188993"/>
    </source>
</evidence>
<feature type="transmembrane region" description="Helical" evidence="7">
    <location>
        <begin position="127"/>
        <end position="147"/>
    </location>
</feature>
<dbReference type="Gene3D" id="1.20.144.10">
    <property type="entry name" value="Phosphatidic acid phosphatase type 2/haloperoxidase"/>
    <property type="match status" value="2"/>
</dbReference>
<keyword evidence="2" id="KW-1003">Cell membrane</keyword>
<dbReference type="SMART" id="SM00014">
    <property type="entry name" value="acidPPc"/>
    <property type="match status" value="1"/>
</dbReference>
<feature type="transmembrane region" description="Helical" evidence="7">
    <location>
        <begin position="153"/>
        <end position="171"/>
    </location>
</feature>
<gene>
    <name evidence="9" type="primary">bcrC</name>
    <name evidence="9" type="ORF">BW727_101638</name>
</gene>
<dbReference type="InterPro" id="IPR000326">
    <property type="entry name" value="PAP2/HPO"/>
</dbReference>